<dbReference type="Proteomes" id="UP000383122">
    <property type="component" value="Unassembled WGS sequence"/>
</dbReference>
<dbReference type="EMBL" id="CABPSP010000008">
    <property type="protein sequence ID" value="VVE68491.1"/>
    <property type="molecule type" value="Genomic_DNA"/>
</dbReference>
<sequence>MSGVVRVKVSGSMTARRLDAALQRSGFLPLMYVLTLPVEMIFRQAIHNGQLWMT</sequence>
<accession>A0A5E5A4B8</accession>
<organism evidence="1 2">
    <name type="scientific">Pandoraea anapnoica</name>
    <dbReference type="NCBI Taxonomy" id="2508301"/>
    <lineage>
        <taxon>Bacteria</taxon>
        <taxon>Pseudomonadati</taxon>
        <taxon>Pseudomonadota</taxon>
        <taxon>Betaproteobacteria</taxon>
        <taxon>Burkholderiales</taxon>
        <taxon>Burkholderiaceae</taxon>
        <taxon>Pandoraea</taxon>
    </lineage>
</organism>
<evidence type="ECO:0000313" key="1">
    <source>
        <dbReference type="EMBL" id="VVE68491.1"/>
    </source>
</evidence>
<reference evidence="1 2" key="1">
    <citation type="submission" date="2019-08" db="EMBL/GenBank/DDBJ databases">
        <authorList>
            <person name="Peeters C."/>
        </authorList>
    </citation>
    <scope>NUCLEOTIDE SEQUENCE [LARGE SCALE GENOMIC DNA]</scope>
    <source>
        <strain evidence="1 2">LMG 31117</strain>
    </source>
</reference>
<keyword evidence="2" id="KW-1185">Reference proteome</keyword>
<dbReference type="AlphaFoldDB" id="A0A5E5A4B8"/>
<protein>
    <submittedName>
        <fullName evidence="1">Uncharacterized protein</fullName>
    </submittedName>
</protein>
<name>A0A5E5A4B8_9BURK</name>
<gene>
    <name evidence="1" type="ORF">PAN31117_02990</name>
</gene>
<proteinExistence type="predicted"/>
<evidence type="ECO:0000313" key="2">
    <source>
        <dbReference type="Proteomes" id="UP000383122"/>
    </source>
</evidence>